<keyword evidence="8 14" id="KW-1133">Transmembrane helix</keyword>
<evidence type="ECO:0000313" key="15">
    <source>
        <dbReference type="EMBL" id="MSS59434.1"/>
    </source>
</evidence>
<comment type="subcellular location">
    <subcellularLocation>
        <location evidence="1">Cell membrane</location>
        <topology evidence="1">Multi-pass membrane protein</topology>
    </subcellularLocation>
</comment>
<dbReference type="PANTHER" id="PTHR33843">
    <property type="entry name" value="ASCORBATE-SPECIFIC PTS SYSTEM EIIC COMPONENT"/>
    <property type="match status" value="1"/>
</dbReference>
<reference evidence="15 16" key="1">
    <citation type="submission" date="2019-08" db="EMBL/GenBank/DDBJ databases">
        <title>In-depth cultivation of the pig gut microbiome towards novel bacterial diversity and tailored functional studies.</title>
        <authorList>
            <person name="Wylensek D."/>
            <person name="Hitch T.C.A."/>
            <person name="Clavel T."/>
        </authorList>
    </citation>
    <scope>NUCLEOTIDE SEQUENCE [LARGE SCALE GENOMIC DNA]</scope>
    <source>
        <strain evidence="15 16">Oil+RF-744-GAM-WT-6</strain>
    </source>
</reference>
<keyword evidence="3" id="KW-0813">Transport</keyword>
<dbReference type="GO" id="GO:0009401">
    <property type="term" value="P:phosphoenolpyruvate-dependent sugar phosphotransferase system"/>
    <property type="evidence" value="ECO:0007669"/>
    <property type="project" value="UniProtKB-KW"/>
</dbReference>
<gene>
    <name evidence="15" type="ORF">FYJ51_11085</name>
</gene>
<evidence type="ECO:0000256" key="7">
    <source>
        <dbReference type="ARBA" id="ARBA00022692"/>
    </source>
</evidence>
<evidence type="ECO:0000256" key="6">
    <source>
        <dbReference type="ARBA" id="ARBA00022683"/>
    </source>
</evidence>
<evidence type="ECO:0000313" key="16">
    <source>
        <dbReference type="Proteomes" id="UP000461880"/>
    </source>
</evidence>
<dbReference type="GO" id="GO:0005886">
    <property type="term" value="C:plasma membrane"/>
    <property type="evidence" value="ECO:0007669"/>
    <property type="project" value="UniProtKB-SubCell"/>
</dbReference>
<dbReference type="PANTHER" id="PTHR33843:SF4">
    <property type="entry name" value="ASCORBATE-SPECIFIC PTS SYSTEM EIIC COMPONENT"/>
    <property type="match status" value="1"/>
</dbReference>
<evidence type="ECO:0000256" key="10">
    <source>
        <dbReference type="ARBA" id="ARBA00037387"/>
    </source>
</evidence>
<evidence type="ECO:0000256" key="11">
    <source>
        <dbReference type="ARBA" id="ARBA00038218"/>
    </source>
</evidence>
<feature type="transmembrane region" description="Helical" evidence="14">
    <location>
        <begin position="42"/>
        <end position="63"/>
    </location>
</feature>
<dbReference type="InterPro" id="IPR051562">
    <property type="entry name" value="Ascorbate-PTS_EIIC"/>
</dbReference>
<dbReference type="Pfam" id="PF03611">
    <property type="entry name" value="EIIC-GAT"/>
    <property type="match status" value="1"/>
</dbReference>
<feature type="transmembrane region" description="Helical" evidence="14">
    <location>
        <begin position="261"/>
        <end position="280"/>
    </location>
</feature>
<feature type="transmembrane region" description="Helical" evidence="14">
    <location>
        <begin position="12"/>
        <end position="30"/>
    </location>
</feature>
<keyword evidence="16" id="KW-1185">Reference proteome</keyword>
<organism evidence="15 16">
    <name type="scientific">Stecheria intestinalis</name>
    <dbReference type="NCBI Taxonomy" id="2606630"/>
    <lineage>
        <taxon>Bacteria</taxon>
        <taxon>Bacillati</taxon>
        <taxon>Bacillota</taxon>
        <taxon>Erysipelotrichia</taxon>
        <taxon>Erysipelotrichales</taxon>
        <taxon>Erysipelotrichaceae</taxon>
        <taxon>Stecheria</taxon>
    </lineage>
</organism>
<evidence type="ECO:0000256" key="8">
    <source>
        <dbReference type="ARBA" id="ARBA00022989"/>
    </source>
</evidence>
<evidence type="ECO:0000256" key="9">
    <source>
        <dbReference type="ARBA" id="ARBA00023136"/>
    </source>
</evidence>
<comment type="similarity">
    <text evidence="11">Belongs to the UlaA family.</text>
</comment>
<evidence type="ECO:0000256" key="14">
    <source>
        <dbReference type="SAM" id="Phobius"/>
    </source>
</evidence>
<feature type="transmembrane region" description="Helical" evidence="14">
    <location>
        <begin position="324"/>
        <end position="350"/>
    </location>
</feature>
<evidence type="ECO:0000256" key="2">
    <source>
        <dbReference type="ARBA" id="ARBA00011738"/>
    </source>
</evidence>
<keyword evidence="5" id="KW-0762">Sugar transport</keyword>
<feature type="transmembrane region" description="Helical" evidence="14">
    <location>
        <begin position="371"/>
        <end position="394"/>
    </location>
</feature>
<feature type="transmembrane region" description="Helical" evidence="14">
    <location>
        <begin position="228"/>
        <end position="249"/>
    </location>
</feature>
<dbReference type="InterPro" id="IPR004703">
    <property type="entry name" value="PTS_sugar-sp_permease"/>
</dbReference>
<comment type="subunit">
    <text evidence="2">Homodimer.</text>
</comment>
<evidence type="ECO:0000256" key="4">
    <source>
        <dbReference type="ARBA" id="ARBA00022475"/>
    </source>
</evidence>
<keyword evidence="4" id="KW-1003">Cell membrane</keyword>
<keyword evidence="6" id="KW-0598">Phosphotransferase system</keyword>
<dbReference type="EMBL" id="VUMN01000032">
    <property type="protein sequence ID" value="MSS59434.1"/>
    <property type="molecule type" value="Genomic_DNA"/>
</dbReference>
<protein>
    <recommendedName>
        <fullName evidence="12">Ascorbate-specific PTS system EIIC component</fullName>
    </recommendedName>
    <alternativeName>
        <fullName evidence="13">Ascorbate-specific permease IIC component UlaA</fullName>
    </alternativeName>
</protein>
<evidence type="ECO:0000256" key="12">
    <source>
        <dbReference type="ARBA" id="ARBA00039702"/>
    </source>
</evidence>
<keyword evidence="7 14" id="KW-0812">Transmembrane</keyword>
<accession>A0A7X2TG36</accession>
<keyword evidence="9 14" id="KW-0472">Membrane</keyword>
<sequence length="431" mass="46052">MNSTILTVVAKTITQAPIFLGLVTLVGLLLQKKKAHEIVDGVLKTIVGMVLLSTGTGLLTSTLTPLITKLNEVTGVTGVVPQNFAVYGEMLNQYTVAVVMAFLLGFIINLLLVKIVPWKICKNVYLTVHVALILSSFLCCALPAAFGWEIVSVPTIVTAGLLMGVYNTFSPVFSRLIMKDVTHDQFALGHQLQFGSALAAWFAGIVGDPNEDADKIKLPAGLSILKDITVAMAILMPCIFIGMGLVIGADAIQEMAGTTQWVVYLFLQGITFTAGFTIVLQGVRMFINQLLPAFKGISEKFAPGSIPALDCAIFYPYSGTGAMIGFLSCTAGAIIAMLITIAFHLPTVVFPSPNVCVFDGMLMGVFGNKKGGWKGAIAAGLLIGFLDHILIIFLYPMTGVMFGTGSTYSQSDYSLFWMPVMALLRAIGKLV</sequence>
<dbReference type="Proteomes" id="UP000461880">
    <property type="component" value="Unassembled WGS sequence"/>
</dbReference>
<feature type="transmembrane region" description="Helical" evidence="14">
    <location>
        <begin position="150"/>
        <end position="169"/>
    </location>
</feature>
<name>A0A7X2TG36_9FIRM</name>
<evidence type="ECO:0000256" key="1">
    <source>
        <dbReference type="ARBA" id="ARBA00004651"/>
    </source>
</evidence>
<dbReference type="RefSeq" id="WP_154505684.1">
    <property type="nucleotide sequence ID" value="NZ_VUMN01000032.1"/>
</dbReference>
<comment type="function">
    <text evidence="10">The phosphoenolpyruvate-dependent sugar phosphotransferase system (sugar PTS), a major carbohydrate active transport system, catalyzes the phosphorylation of incoming sugar substrates concomitantly with their translocation across the cell membrane. The enzyme II UlaABC PTS system is involved in ascorbate transport.</text>
</comment>
<dbReference type="AlphaFoldDB" id="A0A7X2TG36"/>
<feature type="transmembrane region" description="Helical" evidence="14">
    <location>
        <begin position="124"/>
        <end position="144"/>
    </location>
</feature>
<comment type="caution">
    <text evidence="15">The sequence shown here is derived from an EMBL/GenBank/DDBJ whole genome shotgun (WGS) entry which is preliminary data.</text>
</comment>
<evidence type="ECO:0000256" key="13">
    <source>
        <dbReference type="ARBA" id="ARBA00042859"/>
    </source>
</evidence>
<feature type="transmembrane region" description="Helical" evidence="14">
    <location>
        <begin position="94"/>
        <end position="112"/>
    </location>
</feature>
<proteinExistence type="inferred from homology"/>
<evidence type="ECO:0000256" key="3">
    <source>
        <dbReference type="ARBA" id="ARBA00022448"/>
    </source>
</evidence>
<evidence type="ECO:0000256" key="5">
    <source>
        <dbReference type="ARBA" id="ARBA00022597"/>
    </source>
</evidence>